<dbReference type="InterPro" id="IPR002934">
    <property type="entry name" value="Polymerase_NTP_transf_dom"/>
</dbReference>
<proteinExistence type="predicted"/>
<gene>
    <name evidence="2" type="ORF">FHU40_004063</name>
</gene>
<feature type="domain" description="Polymerase nucleotidyl transferase" evidence="1">
    <location>
        <begin position="106"/>
        <end position="137"/>
    </location>
</feature>
<dbReference type="RefSeq" id="WP_183594119.1">
    <property type="nucleotide sequence ID" value="NZ_JACHWR010000003.1"/>
</dbReference>
<dbReference type="SUPFAM" id="SSF81301">
    <property type="entry name" value="Nucleotidyltransferase"/>
    <property type="match status" value="1"/>
</dbReference>
<sequence length="198" mass="21343">MDVSAPYETVVPSLDGAVLEVLARAGKPITGRQVQRLARRGSIPGVATVLDRLTETGIITAERAGSSILYEANREHLAWPAVEVLVGIRSSLLQRLGDLLGTWEQPPKQTTLFGSAARGDGDAASDIDILIVHRDDSAPTDPDIEALRSSVARWTGNHAQLVVVSESAWTRMTKDGDPLVDSIRRDGLDLMNKTERVG</sequence>
<dbReference type="InterPro" id="IPR043519">
    <property type="entry name" value="NT_sf"/>
</dbReference>
<dbReference type="Pfam" id="PF01909">
    <property type="entry name" value="NTP_transf_2"/>
    <property type="match status" value="1"/>
</dbReference>
<dbReference type="SUPFAM" id="SSF46785">
    <property type="entry name" value="Winged helix' DNA-binding domain"/>
    <property type="match status" value="1"/>
</dbReference>
<dbReference type="GO" id="GO:0016779">
    <property type="term" value="F:nucleotidyltransferase activity"/>
    <property type="evidence" value="ECO:0007669"/>
    <property type="project" value="InterPro"/>
</dbReference>
<evidence type="ECO:0000313" key="2">
    <source>
        <dbReference type="EMBL" id="MBB3044226.1"/>
    </source>
</evidence>
<dbReference type="AlphaFoldDB" id="A0A7W4VYP5"/>
<dbReference type="EMBL" id="JACHWR010000003">
    <property type="protein sequence ID" value="MBB3044226.1"/>
    <property type="molecule type" value="Genomic_DNA"/>
</dbReference>
<evidence type="ECO:0000313" key="3">
    <source>
        <dbReference type="Proteomes" id="UP000589626"/>
    </source>
</evidence>
<dbReference type="InterPro" id="IPR036390">
    <property type="entry name" value="WH_DNA-bd_sf"/>
</dbReference>
<dbReference type="InterPro" id="IPR036388">
    <property type="entry name" value="WH-like_DNA-bd_sf"/>
</dbReference>
<dbReference type="Gene3D" id="1.10.10.10">
    <property type="entry name" value="Winged helix-like DNA-binding domain superfamily/Winged helix DNA-binding domain"/>
    <property type="match status" value="1"/>
</dbReference>
<accession>A0A7W4VYP5</accession>
<organism evidence="2 3">
    <name type="scientific">Nocardioides soli</name>
    <dbReference type="NCBI Taxonomy" id="1036020"/>
    <lineage>
        <taxon>Bacteria</taxon>
        <taxon>Bacillati</taxon>
        <taxon>Actinomycetota</taxon>
        <taxon>Actinomycetes</taxon>
        <taxon>Propionibacteriales</taxon>
        <taxon>Nocardioidaceae</taxon>
        <taxon>Nocardioides</taxon>
    </lineage>
</organism>
<name>A0A7W4VYP5_9ACTN</name>
<comment type="caution">
    <text evidence="2">The sequence shown here is derived from an EMBL/GenBank/DDBJ whole genome shotgun (WGS) entry which is preliminary data.</text>
</comment>
<reference evidence="2 3" key="1">
    <citation type="submission" date="2020-08" db="EMBL/GenBank/DDBJ databases">
        <title>Sequencing the genomes of 1000 actinobacteria strains.</title>
        <authorList>
            <person name="Klenk H.-P."/>
        </authorList>
    </citation>
    <scope>NUCLEOTIDE SEQUENCE [LARGE SCALE GENOMIC DNA]</scope>
    <source>
        <strain evidence="2 3">DSM 105498</strain>
    </source>
</reference>
<dbReference type="Proteomes" id="UP000589626">
    <property type="component" value="Unassembled WGS sequence"/>
</dbReference>
<keyword evidence="2" id="KW-0808">Transferase</keyword>
<evidence type="ECO:0000259" key="1">
    <source>
        <dbReference type="Pfam" id="PF01909"/>
    </source>
</evidence>
<dbReference type="CDD" id="cd05403">
    <property type="entry name" value="NT_KNTase_like"/>
    <property type="match status" value="1"/>
</dbReference>
<keyword evidence="3" id="KW-1185">Reference proteome</keyword>
<dbReference type="Gene3D" id="3.30.460.10">
    <property type="entry name" value="Beta Polymerase, domain 2"/>
    <property type="match status" value="1"/>
</dbReference>
<protein>
    <submittedName>
        <fullName evidence="2">Putative nucleotidyltransferase</fullName>
    </submittedName>
</protein>